<protein>
    <submittedName>
        <fullName evidence="5">4Fe-4S single cluster domain containing protein</fullName>
    </submittedName>
</protein>
<evidence type="ECO:0000256" key="3">
    <source>
        <dbReference type="ARBA" id="ARBA00023004"/>
    </source>
</evidence>
<evidence type="ECO:0000256" key="4">
    <source>
        <dbReference type="ARBA" id="ARBA00023014"/>
    </source>
</evidence>
<dbReference type="SUPFAM" id="SSF102114">
    <property type="entry name" value="Radical SAM enzymes"/>
    <property type="match status" value="1"/>
</dbReference>
<dbReference type="NCBIfam" id="NF033640">
    <property type="entry name" value="N_Twi_rSAM"/>
    <property type="match status" value="1"/>
</dbReference>
<dbReference type="GO" id="GO:0046872">
    <property type="term" value="F:metal ion binding"/>
    <property type="evidence" value="ECO:0007669"/>
    <property type="project" value="UniProtKB-KW"/>
</dbReference>
<proteinExistence type="predicted"/>
<name>A0A6J7WHA2_9CAUD</name>
<keyword evidence="1" id="KW-0949">S-adenosyl-L-methionine</keyword>
<reference evidence="5" key="1">
    <citation type="submission" date="2020-05" db="EMBL/GenBank/DDBJ databases">
        <authorList>
            <person name="Chiriac C."/>
            <person name="Salcher M."/>
            <person name="Ghai R."/>
            <person name="Kavagutti S V."/>
        </authorList>
    </citation>
    <scope>NUCLEOTIDE SEQUENCE</scope>
</reference>
<evidence type="ECO:0000313" key="5">
    <source>
        <dbReference type="EMBL" id="CAB5214464.1"/>
    </source>
</evidence>
<evidence type="ECO:0000256" key="2">
    <source>
        <dbReference type="ARBA" id="ARBA00022723"/>
    </source>
</evidence>
<dbReference type="SFLD" id="SFLDS00029">
    <property type="entry name" value="Radical_SAM"/>
    <property type="match status" value="1"/>
</dbReference>
<keyword evidence="2" id="KW-0479">Metal-binding</keyword>
<accession>A0A6J7WHA2</accession>
<keyword evidence="4" id="KW-0411">Iron-sulfur</keyword>
<organism evidence="5">
    <name type="scientific">uncultured Caudovirales phage</name>
    <dbReference type="NCBI Taxonomy" id="2100421"/>
    <lineage>
        <taxon>Viruses</taxon>
        <taxon>Duplodnaviria</taxon>
        <taxon>Heunggongvirae</taxon>
        <taxon>Uroviricota</taxon>
        <taxon>Caudoviricetes</taxon>
        <taxon>Peduoviridae</taxon>
        <taxon>Maltschvirus</taxon>
        <taxon>Maltschvirus maltsch</taxon>
    </lineage>
</organism>
<dbReference type="Gene3D" id="3.20.20.70">
    <property type="entry name" value="Aldolase class I"/>
    <property type="match status" value="1"/>
</dbReference>
<dbReference type="InterPro" id="IPR013785">
    <property type="entry name" value="Aldolase_TIM"/>
</dbReference>
<dbReference type="InterPro" id="IPR007197">
    <property type="entry name" value="rSAM"/>
</dbReference>
<gene>
    <name evidence="5" type="ORF">UFOVP190_126</name>
</gene>
<dbReference type="EMBL" id="LR798243">
    <property type="protein sequence ID" value="CAB5214464.1"/>
    <property type="molecule type" value="Genomic_DNA"/>
</dbReference>
<sequence length="416" mass="48103">MTATGKVFPIKNNAACVFKWSWNTFRLYTGESSSCHRVEPVYVSLDKFDTFNNTLEVQDDRARMLAGSWPKAGRGCEYCRDMEQAGGMSDRTFHNEIPGLTPIDFDGSTTATPRIAELYLNNTCDLACVYCLPIYSSRINEELKKYGPYPVGLPPIVPVSNQEQYLERYLDWLDKNYTGILRLHILGGEPLLQREFWNVLDFMSKRKHTELEFHINTNLNANPATVKRFVDIAKQLISEKRIRRVDISCSLDCWGPQAEFIRNGLSLARWQENFEYLISHKWLYINVHQVLNSLSIGTALELQNQIGKYKKTNPNITQAYHAVDGPNELIYRPEIFGSEFFELKLAELLDNYPVTRDWDNTARQRLEGIVKLIRSSTPDLSRLSKLKETLDAIDHRRSTDWKLLFPNINEYLNNVL</sequence>
<dbReference type="GO" id="GO:0003824">
    <property type="term" value="F:catalytic activity"/>
    <property type="evidence" value="ECO:0007669"/>
    <property type="project" value="InterPro"/>
</dbReference>
<dbReference type="GO" id="GO:0051536">
    <property type="term" value="F:iron-sulfur cluster binding"/>
    <property type="evidence" value="ECO:0007669"/>
    <property type="project" value="UniProtKB-KW"/>
</dbReference>
<evidence type="ECO:0000256" key="1">
    <source>
        <dbReference type="ARBA" id="ARBA00022691"/>
    </source>
</evidence>
<keyword evidence="3" id="KW-0408">Iron</keyword>
<dbReference type="InterPro" id="IPR058240">
    <property type="entry name" value="rSAM_sf"/>
</dbReference>